<keyword evidence="3" id="KW-1185">Reference proteome</keyword>
<protein>
    <submittedName>
        <fullName evidence="2">Low affinity Fe/Cu permease</fullName>
    </submittedName>
</protein>
<dbReference type="EMBL" id="JBEPLM010000013">
    <property type="protein sequence ID" value="MET3596164.1"/>
    <property type="molecule type" value="Genomic_DNA"/>
</dbReference>
<dbReference type="Pfam" id="PF04120">
    <property type="entry name" value="Iron_permease"/>
    <property type="match status" value="1"/>
</dbReference>
<gene>
    <name evidence="2" type="ORF">ABID26_005581</name>
</gene>
<evidence type="ECO:0000256" key="1">
    <source>
        <dbReference type="SAM" id="MobiDB-lite"/>
    </source>
</evidence>
<organism evidence="2 3">
    <name type="scientific">Mesorhizobium shonense</name>
    <dbReference type="NCBI Taxonomy" id="1209948"/>
    <lineage>
        <taxon>Bacteria</taxon>
        <taxon>Pseudomonadati</taxon>
        <taxon>Pseudomonadota</taxon>
        <taxon>Alphaproteobacteria</taxon>
        <taxon>Hyphomicrobiales</taxon>
        <taxon>Phyllobacteriaceae</taxon>
        <taxon>Mesorhizobium</taxon>
    </lineage>
</organism>
<proteinExistence type="predicted"/>
<reference evidence="2 3" key="1">
    <citation type="submission" date="2024-06" db="EMBL/GenBank/DDBJ databases">
        <title>Genomic Encyclopedia of Type Strains, Phase IV (KMG-IV): sequencing the most valuable type-strain genomes for metagenomic binning, comparative biology and taxonomic classification.</title>
        <authorList>
            <person name="Goeker M."/>
        </authorList>
    </citation>
    <scope>NUCLEOTIDE SEQUENCE [LARGE SCALE GENOMIC DNA]</scope>
    <source>
        <strain evidence="2 3">DSM 29846</strain>
    </source>
</reference>
<sequence length="135" mass="15443">MLLVQRPIASAAWLKGWNLRQDGKFLRMANHPIISALTSIGTLTSRPAAFLVLLAYAALWLVFDRESLNWHGAATLFTWAMTLFIQRAEHRDTQAIHAKLDEMLRSNSSASNITRIDDEEPEEIEKRRNRKQQGD</sequence>
<evidence type="ECO:0000313" key="2">
    <source>
        <dbReference type="EMBL" id="MET3596164.1"/>
    </source>
</evidence>
<evidence type="ECO:0000313" key="3">
    <source>
        <dbReference type="Proteomes" id="UP001549036"/>
    </source>
</evidence>
<dbReference type="RefSeq" id="WP_348628144.1">
    <property type="nucleotide sequence ID" value="NZ_JBEPLM010000013.1"/>
</dbReference>
<name>A0ABV2HZU1_9HYPH</name>
<feature type="region of interest" description="Disordered" evidence="1">
    <location>
        <begin position="110"/>
        <end position="135"/>
    </location>
</feature>
<dbReference type="InterPro" id="IPR007251">
    <property type="entry name" value="Iron_permease_Fet4"/>
</dbReference>
<comment type="caution">
    <text evidence="2">The sequence shown here is derived from an EMBL/GenBank/DDBJ whole genome shotgun (WGS) entry which is preliminary data.</text>
</comment>
<dbReference type="Proteomes" id="UP001549036">
    <property type="component" value="Unassembled WGS sequence"/>
</dbReference>
<accession>A0ABV2HZU1</accession>